<dbReference type="KEGG" id="hspo:JGZ69_04805"/>
<organism evidence="1 2">
    <name type="scientific">Heyndrickxia sporothermodurans</name>
    <dbReference type="NCBI Taxonomy" id="46224"/>
    <lineage>
        <taxon>Bacteria</taxon>
        <taxon>Bacillati</taxon>
        <taxon>Bacillota</taxon>
        <taxon>Bacilli</taxon>
        <taxon>Bacillales</taxon>
        <taxon>Bacillaceae</taxon>
        <taxon>Heyndrickxia</taxon>
    </lineage>
</organism>
<accession>A0AB37HF81</accession>
<evidence type="ECO:0000313" key="1">
    <source>
        <dbReference type="EMBL" id="QQX26217.1"/>
    </source>
</evidence>
<dbReference type="Proteomes" id="UP000595512">
    <property type="component" value="Chromosome"/>
</dbReference>
<protein>
    <submittedName>
        <fullName evidence="1">Uncharacterized protein</fullName>
    </submittedName>
</protein>
<reference evidence="1 2" key="1">
    <citation type="submission" date="2020-12" db="EMBL/GenBank/DDBJ databases">
        <title>Taxonomic evaluation of the Bacillus sporothermodurans group of bacteria based on whole genome sequences.</title>
        <authorList>
            <person name="Fiedler G."/>
            <person name="Herbstmann A.-D."/>
            <person name="Doll E."/>
            <person name="Wenning M."/>
            <person name="Brinks E."/>
            <person name="Kabisch J."/>
            <person name="Breitenwieser F."/>
            <person name="Lappann M."/>
            <person name="Boehnlein C."/>
            <person name="Franz C."/>
        </authorList>
    </citation>
    <scope>NUCLEOTIDE SEQUENCE [LARGE SCALE GENOMIC DNA]</scope>
    <source>
        <strain evidence="1 2">DSM 10599</strain>
    </source>
</reference>
<proteinExistence type="predicted"/>
<dbReference type="AlphaFoldDB" id="A0AB37HF81"/>
<sequence length="97" mass="11744">MKLYYLNEFLGDIVNINVEGMWINAKIIPSKNIDKFNDFFSAIVDEENDFEETNYSEEWLDDSNWYIIDNENRKKGIYIPAVYPDGEISWRWRMNYI</sequence>
<dbReference type="RefSeq" id="WP_107920990.1">
    <property type="nucleotide sequence ID" value="NZ_CP066701.1"/>
</dbReference>
<gene>
    <name evidence="1" type="ORF">JGZ69_04805</name>
</gene>
<dbReference type="EMBL" id="CP066701">
    <property type="protein sequence ID" value="QQX26217.1"/>
    <property type="molecule type" value="Genomic_DNA"/>
</dbReference>
<name>A0AB37HF81_9BACI</name>
<evidence type="ECO:0000313" key="2">
    <source>
        <dbReference type="Proteomes" id="UP000595512"/>
    </source>
</evidence>